<dbReference type="EMBL" id="NBWU01000008">
    <property type="protein sequence ID" value="PCE62572.1"/>
    <property type="molecule type" value="Genomic_DNA"/>
</dbReference>
<dbReference type="Pfam" id="PF16670">
    <property type="entry name" value="PI-PLC-C1"/>
    <property type="match status" value="1"/>
</dbReference>
<dbReference type="AlphaFoldDB" id="A0A2A4G494"/>
<evidence type="ECO:0000256" key="2">
    <source>
        <dbReference type="ARBA" id="ARBA00022692"/>
    </source>
</evidence>
<organism evidence="5 6">
    <name type="scientific">Sediminicola luteus</name>
    <dbReference type="NCBI Taxonomy" id="319238"/>
    <lineage>
        <taxon>Bacteria</taxon>
        <taxon>Pseudomonadati</taxon>
        <taxon>Bacteroidota</taxon>
        <taxon>Flavobacteriia</taxon>
        <taxon>Flavobacteriales</taxon>
        <taxon>Flavobacteriaceae</taxon>
        <taxon>Sediminicola</taxon>
    </lineage>
</organism>
<proteinExistence type="predicted"/>
<sequence length="377" mass="42023">MRTYFFRTVYLKRLTKGLHLFVLLVFFGCTQNQPPLKLNQIQLIGTHNSYKMHMDAAVMAQIKQLDGPLAQSLDYGHEKLTDQLHAGMRKLELDILYDPEGGRYSHPHGIVLQKAAGIPVVELDTLVMDKPGFKLLHVQDVDYRSTVPTFSLALKEINTWSEAHPNHLPIIIMINTKEDAVPGRPDLTVPLVFDDAAFLTLENEIAQVFGEKVITPDAVRGAYTTLNEAVLAGAWPTLEESKGRVLFIMLGGNGIGTRYAKGHPSLKNRMLFINAPEGSDEAAVIFKDDPIANQQEIQRLVKAGYLIRTRADADTEEARTGDYTKMEAAFASGAQIISTDYYKPDPRFKTGYKVSFSENKTFRVNPINGSTETALVE</sequence>
<reference evidence="5 6" key="1">
    <citation type="submission" date="2017-04" db="EMBL/GenBank/DDBJ databases">
        <title>A new member of the family Flavobacteriaceae isolated from ascidians.</title>
        <authorList>
            <person name="Chen L."/>
        </authorList>
    </citation>
    <scope>NUCLEOTIDE SEQUENCE [LARGE SCALE GENOMIC DNA]</scope>
    <source>
        <strain evidence="5 6">HQA918</strain>
    </source>
</reference>
<evidence type="ECO:0000313" key="5">
    <source>
        <dbReference type="EMBL" id="PCE62572.1"/>
    </source>
</evidence>
<dbReference type="PROSITE" id="PS51257">
    <property type="entry name" value="PROKAR_LIPOPROTEIN"/>
    <property type="match status" value="1"/>
</dbReference>
<dbReference type="RefSeq" id="WP_097443659.1">
    <property type="nucleotide sequence ID" value="NZ_NBWU01000008.1"/>
</dbReference>
<dbReference type="PANTHER" id="PTHR35518">
    <property type="entry name" value="MAINTENANCE OF TELOMOERE CAPPING"/>
    <property type="match status" value="1"/>
</dbReference>
<keyword evidence="3" id="KW-1133">Transmembrane helix</keyword>
<comment type="subcellular location">
    <subcellularLocation>
        <location evidence="1">Membrane</location>
    </subcellularLocation>
</comment>
<dbReference type="GO" id="GO:0006629">
    <property type="term" value="P:lipid metabolic process"/>
    <property type="evidence" value="ECO:0007669"/>
    <property type="project" value="InterPro"/>
</dbReference>
<evidence type="ECO:0000313" key="6">
    <source>
        <dbReference type="Proteomes" id="UP000219559"/>
    </source>
</evidence>
<evidence type="ECO:0000256" key="1">
    <source>
        <dbReference type="ARBA" id="ARBA00004370"/>
    </source>
</evidence>
<evidence type="ECO:0000256" key="3">
    <source>
        <dbReference type="ARBA" id="ARBA00022989"/>
    </source>
</evidence>
<name>A0A2A4G494_9FLAO</name>
<dbReference type="InterPro" id="IPR032075">
    <property type="entry name" value="PI-PLC-C1"/>
</dbReference>
<dbReference type="SUPFAM" id="SSF51695">
    <property type="entry name" value="PLC-like phosphodiesterases"/>
    <property type="match status" value="1"/>
</dbReference>
<keyword evidence="4" id="KW-0472">Membrane</keyword>
<dbReference type="InterPro" id="IPR017946">
    <property type="entry name" value="PLC-like_Pdiesterase_TIM-brl"/>
</dbReference>
<evidence type="ECO:0008006" key="7">
    <source>
        <dbReference type="Google" id="ProtNLM"/>
    </source>
</evidence>
<dbReference type="Gene3D" id="3.20.20.190">
    <property type="entry name" value="Phosphatidylinositol (PI) phosphodiesterase"/>
    <property type="match status" value="1"/>
</dbReference>
<dbReference type="PANTHER" id="PTHR35518:SF2">
    <property type="entry name" value="MAINTENANCE OF TELOMERE CAPPING PROTEIN 6"/>
    <property type="match status" value="1"/>
</dbReference>
<dbReference type="GO" id="GO:0008081">
    <property type="term" value="F:phosphoric diester hydrolase activity"/>
    <property type="evidence" value="ECO:0007669"/>
    <property type="project" value="InterPro"/>
</dbReference>
<gene>
    <name evidence="5" type="ORF">B7P33_18220</name>
</gene>
<accession>A0A2A4G494</accession>
<keyword evidence="2" id="KW-0812">Transmembrane</keyword>
<dbReference type="Proteomes" id="UP000219559">
    <property type="component" value="Unassembled WGS sequence"/>
</dbReference>
<evidence type="ECO:0000256" key="4">
    <source>
        <dbReference type="ARBA" id="ARBA00023136"/>
    </source>
</evidence>
<dbReference type="InterPro" id="IPR051008">
    <property type="entry name" value="Telomere_Capping_Maintenance"/>
</dbReference>
<dbReference type="OrthoDB" id="195526at2"/>
<comment type="caution">
    <text evidence="5">The sequence shown here is derived from an EMBL/GenBank/DDBJ whole genome shotgun (WGS) entry which is preliminary data.</text>
</comment>
<dbReference type="CDD" id="cd08589">
    <property type="entry name" value="PI-PLCc_SaPLC1_like"/>
    <property type="match status" value="1"/>
</dbReference>
<dbReference type="GO" id="GO:0016020">
    <property type="term" value="C:membrane"/>
    <property type="evidence" value="ECO:0007669"/>
    <property type="project" value="UniProtKB-SubCell"/>
</dbReference>
<keyword evidence="6" id="KW-1185">Reference proteome</keyword>
<protein>
    <recommendedName>
        <fullName evidence="7">Phosphoinositide phospholipase C, Ca2+-dependent</fullName>
    </recommendedName>
</protein>